<name>K1X7U3_MARBU</name>
<dbReference type="AlphaFoldDB" id="K1X7U3"/>
<reference evidence="2 3" key="1">
    <citation type="journal article" date="2012" name="BMC Genomics">
        <title>Sequencing the genome of Marssonina brunnea reveals fungus-poplar co-evolution.</title>
        <authorList>
            <person name="Zhu S."/>
            <person name="Cao Y.-Z."/>
            <person name="Jiang C."/>
            <person name="Tan B.-Y."/>
            <person name="Wang Z."/>
            <person name="Feng S."/>
            <person name="Zhang L."/>
            <person name="Su X.-H."/>
            <person name="Brejova B."/>
            <person name="Vinar T."/>
            <person name="Xu M."/>
            <person name="Wang M.-X."/>
            <person name="Zhang S.-G."/>
            <person name="Huang M.-R."/>
            <person name="Wu R."/>
            <person name="Zhou Y."/>
        </authorList>
    </citation>
    <scope>NUCLEOTIDE SEQUENCE [LARGE SCALE GENOMIC DNA]</scope>
    <source>
        <strain evidence="2 3">MB_m1</strain>
    </source>
</reference>
<organism evidence="2 3">
    <name type="scientific">Marssonina brunnea f. sp. multigermtubi (strain MB_m1)</name>
    <name type="common">Marssonina leaf spot fungus</name>
    <dbReference type="NCBI Taxonomy" id="1072389"/>
    <lineage>
        <taxon>Eukaryota</taxon>
        <taxon>Fungi</taxon>
        <taxon>Dikarya</taxon>
        <taxon>Ascomycota</taxon>
        <taxon>Pezizomycotina</taxon>
        <taxon>Leotiomycetes</taxon>
        <taxon>Helotiales</taxon>
        <taxon>Drepanopezizaceae</taxon>
        <taxon>Drepanopeziza</taxon>
    </lineage>
</organism>
<dbReference type="KEGG" id="mbe:MBM_05162"/>
<evidence type="ECO:0000313" key="2">
    <source>
        <dbReference type="EMBL" id="EKD16693.1"/>
    </source>
</evidence>
<gene>
    <name evidence="2" type="ORF">MBM_05162</name>
</gene>
<proteinExistence type="predicted"/>
<evidence type="ECO:0000256" key="1">
    <source>
        <dbReference type="SAM" id="MobiDB-lite"/>
    </source>
</evidence>
<feature type="region of interest" description="Disordered" evidence="1">
    <location>
        <begin position="227"/>
        <end position="251"/>
    </location>
</feature>
<dbReference type="EMBL" id="JH921438">
    <property type="protein sequence ID" value="EKD16693.1"/>
    <property type="molecule type" value="Genomic_DNA"/>
</dbReference>
<feature type="compositionally biased region" description="Basic and acidic residues" evidence="1">
    <location>
        <begin position="227"/>
        <end position="236"/>
    </location>
</feature>
<keyword evidence="3" id="KW-1185">Reference proteome</keyword>
<evidence type="ECO:0000313" key="3">
    <source>
        <dbReference type="Proteomes" id="UP000006753"/>
    </source>
</evidence>
<dbReference type="Proteomes" id="UP000006753">
    <property type="component" value="Unassembled WGS sequence"/>
</dbReference>
<dbReference type="HOGENOM" id="CLU_909368_0_0_1"/>
<accession>K1X7U3</accession>
<dbReference type="InParanoid" id="K1X7U3"/>
<protein>
    <submittedName>
        <fullName evidence="2">Uncharacterized protein</fullName>
    </submittedName>
</protein>
<sequence length="306" mass="33346">MVELCHNSSNDGMHSTYLAFGPSKLQVSIRASEDSQFMYTRGTGFHKCSLITQFGLPRGGTDESYRTASTSHVVVDQTVAILHPLVKIAKGHLSRTRINASSRGDSGRTSVAPTHKRLHAALILTRSTLLPAPCFHLLAADQNKHHTFADCSASRFVLNPLLLLPPTVFIELVRFSTRLQTRRGMHAGGVTRTRTFGAGKHAYPGRFSAAVEAQPVLVKLLQTIDSKSRDGQERPQDGVWSEHPASEEWSRDYAPQPATLSEVKLVSSIGIGLGVGARANRRPSGEMLHFAPQPSQDVKLAAPSNR</sequence>
<feature type="region of interest" description="Disordered" evidence="1">
    <location>
        <begin position="284"/>
        <end position="306"/>
    </location>
</feature>